<gene>
    <name evidence="1" type="ORF">EDD55_1144</name>
</gene>
<dbReference type="EMBL" id="SLZW01000014">
    <property type="protein sequence ID" value="TCS59953.1"/>
    <property type="molecule type" value="Genomic_DNA"/>
</dbReference>
<sequence length="93" mass="10991">MIEYTKEELERFAPNDPVLDKLQEATERGDEEAEIRYFRQLILPAVSLLVMKETMGAEWVVEQRLNTSEAVRVFGEDWLERDDNDELAKRLYV</sequence>
<organism evidence="1 2">
    <name type="scientific">Varunaivibrio sulfuroxidans</name>
    <dbReference type="NCBI Taxonomy" id="1773489"/>
    <lineage>
        <taxon>Bacteria</taxon>
        <taxon>Pseudomonadati</taxon>
        <taxon>Pseudomonadota</taxon>
        <taxon>Alphaproteobacteria</taxon>
        <taxon>Rhodospirillales</taxon>
        <taxon>Magnetovibrionaceae</taxon>
        <taxon>Varunaivibrio</taxon>
    </lineage>
</organism>
<protein>
    <submittedName>
        <fullName evidence="1">Uncharacterized protein</fullName>
    </submittedName>
</protein>
<dbReference type="Proteomes" id="UP000295304">
    <property type="component" value="Unassembled WGS sequence"/>
</dbReference>
<name>A0A4R3J562_9PROT</name>
<reference evidence="1 2" key="1">
    <citation type="submission" date="2019-03" db="EMBL/GenBank/DDBJ databases">
        <title>Genomic Encyclopedia of Type Strains, Phase IV (KMG-IV): sequencing the most valuable type-strain genomes for metagenomic binning, comparative biology and taxonomic classification.</title>
        <authorList>
            <person name="Goeker M."/>
        </authorList>
    </citation>
    <scope>NUCLEOTIDE SEQUENCE [LARGE SCALE GENOMIC DNA]</scope>
    <source>
        <strain evidence="1 2">DSM 101688</strain>
    </source>
</reference>
<dbReference type="AlphaFoldDB" id="A0A4R3J562"/>
<evidence type="ECO:0000313" key="2">
    <source>
        <dbReference type="Proteomes" id="UP000295304"/>
    </source>
</evidence>
<keyword evidence="2" id="KW-1185">Reference proteome</keyword>
<proteinExistence type="predicted"/>
<comment type="caution">
    <text evidence="1">The sequence shown here is derived from an EMBL/GenBank/DDBJ whole genome shotgun (WGS) entry which is preliminary data.</text>
</comment>
<accession>A0A4R3J562</accession>
<dbReference type="RefSeq" id="WP_132940158.1">
    <property type="nucleotide sequence ID" value="NZ_CP119676.1"/>
</dbReference>
<evidence type="ECO:0000313" key="1">
    <source>
        <dbReference type="EMBL" id="TCS59953.1"/>
    </source>
</evidence>